<name>A0A087BBM8_9BIFI</name>
<keyword evidence="2" id="KW-1133">Transmembrane helix</keyword>
<feature type="domain" description="Glycosyl hydrolase family 67 catalytic" evidence="3">
    <location>
        <begin position="1"/>
        <end position="120"/>
    </location>
</feature>
<dbReference type="AlphaFoldDB" id="A0A087BBM8"/>
<dbReference type="GO" id="GO:0046559">
    <property type="term" value="F:alpha-glucuronidase activity"/>
    <property type="evidence" value="ECO:0007669"/>
    <property type="project" value="UniProtKB-EC"/>
</dbReference>
<dbReference type="Proteomes" id="UP000029052">
    <property type="component" value="Unassembled WGS sequence"/>
</dbReference>
<organism evidence="4 5">
    <name type="scientific">Bifidobacterium magnum</name>
    <dbReference type="NCBI Taxonomy" id="1692"/>
    <lineage>
        <taxon>Bacteria</taxon>
        <taxon>Bacillati</taxon>
        <taxon>Actinomycetota</taxon>
        <taxon>Actinomycetes</taxon>
        <taxon>Bifidobacteriales</taxon>
        <taxon>Bifidobacteriaceae</taxon>
        <taxon>Bifidobacterium</taxon>
    </lineage>
</organism>
<feature type="compositionally biased region" description="Polar residues" evidence="1">
    <location>
        <begin position="238"/>
        <end position="251"/>
    </location>
</feature>
<dbReference type="GO" id="GO:0033939">
    <property type="term" value="F:xylan alpha-1,2-glucuronosidase activity"/>
    <property type="evidence" value="ECO:0007669"/>
    <property type="project" value="TreeGrafter"/>
</dbReference>
<evidence type="ECO:0000259" key="3">
    <source>
        <dbReference type="Pfam" id="PF07488"/>
    </source>
</evidence>
<evidence type="ECO:0000313" key="5">
    <source>
        <dbReference type="Proteomes" id="UP000029052"/>
    </source>
</evidence>
<keyword evidence="2" id="KW-0472">Membrane</keyword>
<dbReference type="PANTHER" id="PTHR39207">
    <property type="entry name" value="ALPHA-GLUCURONIDASE A"/>
    <property type="match status" value="1"/>
</dbReference>
<dbReference type="STRING" id="1692.BMAGN_0390"/>
<dbReference type="EMBL" id="JGZB01000004">
    <property type="protein sequence ID" value="KFI68428.1"/>
    <property type="molecule type" value="Genomic_DNA"/>
</dbReference>
<sequence length="259" mass="28204">MADLFSSFGVATYLSIFFGAPRRIGGLPTSDPLDPAVRQWRADIATDIYRTIPQFGGFLVKADSEGEPGPYQYGRTHADGANMLAEALAPYGGTVIWRAFVYNSKQDWRDRTTDRAKATSSIAGIAVGFMLDKVGFQSSAEAQTASVQMAIANILLFGVCSLSLVALVIALRFALNKKTHKVLIDEVQRLCEGGDPESVKPEVRRTVESLTGVAYNKLHKFIPEDQVQQDFEDATHADANSSSASKPQQFFSDPDMVTA</sequence>
<dbReference type="Pfam" id="PF07488">
    <property type="entry name" value="Glyco_hydro_67M"/>
    <property type="match status" value="1"/>
</dbReference>
<dbReference type="SUPFAM" id="SSF51445">
    <property type="entry name" value="(Trans)glycosidases"/>
    <property type="match status" value="1"/>
</dbReference>
<feature type="region of interest" description="Disordered" evidence="1">
    <location>
        <begin position="232"/>
        <end position="259"/>
    </location>
</feature>
<comment type="caution">
    <text evidence="4">The sequence shown here is derived from an EMBL/GenBank/DDBJ whole genome shotgun (WGS) entry which is preliminary data.</text>
</comment>
<dbReference type="eggNOG" id="COG3661">
    <property type="taxonomic scope" value="Bacteria"/>
</dbReference>
<dbReference type="GO" id="GO:0005576">
    <property type="term" value="C:extracellular region"/>
    <property type="evidence" value="ECO:0007669"/>
    <property type="project" value="InterPro"/>
</dbReference>
<dbReference type="GO" id="GO:0045493">
    <property type="term" value="P:xylan catabolic process"/>
    <property type="evidence" value="ECO:0007669"/>
    <property type="project" value="InterPro"/>
</dbReference>
<proteinExistence type="predicted"/>
<dbReference type="PANTHER" id="PTHR39207:SF1">
    <property type="entry name" value="ALPHA-GLUCURONIDASE A"/>
    <property type="match status" value="1"/>
</dbReference>
<reference evidence="4 5" key="1">
    <citation type="submission" date="2014-03" db="EMBL/GenBank/DDBJ databases">
        <title>Genomics of Bifidobacteria.</title>
        <authorList>
            <person name="Ventura M."/>
            <person name="Milani C."/>
            <person name="Lugli G.A."/>
        </authorList>
    </citation>
    <scope>NUCLEOTIDE SEQUENCE [LARGE SCALE GENOMIC DNA]</scope>
    <source>
        <strain evidence="4 5">LMG 11591</strain>
    </source>
</reference>
<keyword evidence="4" id="KW-0326">Glycosidase</keyword>
<keyword evidence="2" id="KW-0812">Transmembrane</keyword>
<dbReference type="eggNOG" id="COG2211">
    <property type="taxonomic scope" value="Bacteria"/>
</dbReference>
<evidence type="ECO:0000256" key="2">
    <source>
        <dbReference type="SAM" id="Phobius"/>
    </source>
</evidence>
<evidence type="ECO:0000313" key="4">
    <source>
        <dbReference type="EMBL" id="KFI68428.1"/>
    </source>
</evidence>
<dbReference type="EC" id="3.2.1.139" evidence="4"/>
<keyword evidence="4" id="KW-0378">Hydrolase</keyword>
<accession>A0A087BBM8</accession>
<evidence type="ECO:0000256" key="1">
    <source>
        <dbReference type="SAM" id="MobiDB-lite"/>
    </source>
</evidence>
<dbReference type="Gene3D" id="3.20.20.80">
    <property type="entry name" value="Glycosidases"/>
    <property type="match status" value="1"/>
</dbReference>
<keyword evidence="5" id="KW-1185">Reference proteome</keyword>
<dbReference type="InterPro" id="IPR017853">
    <property type="entry name" value="GH"/>
</dbReference>
<dbReference type="InterPro" id="IPR011100">
    <property type="entry name" value="Glyco_hydro_67_cat"/>
</dbReference>
<feature type="transmembrane region" description="Helical" evidence="2">
    <location>
        <begin position="154"/>
        <end position="175"/>
    </location>
</feature>
<protein>
    <submittedName>
        <fullName evidence="4">Alpha-glucuronidase</fullName>
        <ecNumber evidence="4">3.2.1.139</ecNumber>
    </submittedName>
</protein>
<gene>
    <name evidence="4" type="ORF">BMAGN_0390</name>
</gene>